<keyword evidence="9" id="KW-0418">Kinase</keyword>
<keyword evidence="12" id="KW-0902">Two-component regulatory system</keyword>
<dbReference type="PROSITE" id="PS50109">
    <property type="entry name" value="HIS_KIN"/>
    <property type="match status" value="1"/>
</dbReference>
<dbReference type="PANTHER" id="PTHR42878">
    <property type="entry name" value="TWO-COMPONENT HISTIDINE KINASE"/>
    <property type="match status" value="1"/>
</dbReference>
<dbReference type="InterPro" id="IPR036097">
    <property type="entry name" value="HisK_dim/P_sf"/>
</dbReference>
<dbReference type="SUPFAM" id="SSF47384">
    <property type="entry name" value="Homodimeric domain of signal transducing histidine kinase"/>
    <property type="match status" value="1"/>
</dbReference>
<evidence type="ECO:0000256" key="2">
    <source>
        <dbReference type="ARBA" id="ARBA00004141"/>
    </source>
</evidence>
<evidence type="ECO:0000256" key="15">
    <source>
        <dbReference type="SAM" id="Coils"/>
    </source>
</evidence>
<dbReference type="InterPro" id="IPR050351">
    <property type="entry name" value="BphY/WalK/GraS-like"/>
</dbReference>
<dbReference type="Gene3D" id="3.30.565.10">
    <property type="entry name" value="Histidine kinase-like ATPase, C-terminal domain"/>
    <property type="match status" value="1"/>
</dbReference>
<comment type="subcellular location">
    <subcellularLocation>
        <location evidence="3">Cell membrane</location>
    </subcellularLocation>
    <subcellularLocation>
        <location evidence="2">Membrane</location>
        <topology evidence="2">Multi-pass membrane protein</topology>
    </subcellularLocation>
</comment>
<dbReference type="InterPro" id="IPR000014">
    <property type="entry name" value="PAS"/>
</dbReference>
<keyword evidence="5" id="KW-0597">Phosphoprotein</keyword>
<evidence type="ECO:0000256" key="8">
    <source>
        <dbReference type="ARBA" id="ARBA00022741"/>
    </source>
</evidence>
<dbReference type="PANTHER" id="PTHR42878:SF7">
    <property type="entry name" value="SENSOR HISTIDINE KINASE GLRK"/>
    <property type="match status" value="1"/>
</dbReference>
<dbReference type="SMART" id="SM00387">
    <property type="entry name" value="HATPase_c"/>
    <property type="match status" value="1"/>
</dbReference>
<name>A0ABW4T6P3_9ACTN</name>
<evidence type="ECO:0000313" key="17">
    <source>
        <dbReference type="EMBL" id="MFD1936874.1"/>
    </source>
</evidence>
<evidence type="ECO:0000256" key="13">
    <source>
        <dbReference type="ARBA" id="ARBA00023136"/>
    </source>
</evidence>
<keyword evidence="6" id="KW-0808">Transferase</keyword>
<evidence type="ECO:0000313" key="18">
    <source>
        <dbReference type="Proteomes" id="UP001597368"/>
    </source>
</evidence>
<dbReference type="InterPro" id="IPR005467">
    <property type="entry name" value="His_kinase_dom"/>
</dbReference>
<evidence type="ECO:0000259" key="16">
    <source>
        <dbReference type="PROSITE" id="PS50109"/>
    </source>
</evidence>
<dbReference type="InterPro" id="IPR036890">
    <property type="entry name" value="HATPase_C_sf"/>
</dbReference>
<keyword evidence="8" id="KW-0547">Nucleotide-binding</keyword>
<keyword evidence="10 17" id="KW-0067">ATP-binding</keyword>
<evidence type="ECO:0000256" key="14">
    <source>
        <dbReference type="ARBA" id="ARBA00039401"/>
    </source>
</evidence>
<evidence type="ECO:0000256" key="7">
    <source>
        <dbReference type="ARBA" id="ARBA00022692"/>
    </source>
</evidence>
<keyword evidence="11" id="KW-1133">Transmembrane helix</keyword>
<dbReference type="Pfam" id="PF02518">
    <property type="entry name" value="HATPase_c"/>
    <property type="match status" value="1"/>
</dbReference>
<dbReference type="CDD" id="cd00075">
    <property type="entry name" value="HATPase"/>
    <property type="match status" value="1"/>
</dbReference>
<dbReference type="Gene3D" id="3.30.450.20">
    <property type="entry name" value="PAS domain"/>
    <property type="match status" value="1"/>
</dbReference>
<keyword evidence="13" id="KW-0472">Membrane</keyword>
<feature type="domain" description="Histidine kinase" evidence="16">
    <location>
        <begin position="202"/>
        <end position="406"/>
    </location>
</feature>
<feature type="coiled-coil region" evidence="15">
    <location>
        <begin position="168"/>
        <end position="195"/>
    </location>
</feature>
<dbReference type="EC" id="2.7.13.3" evidence="4"/>
<reference evidence="18" key="1">
    <citation type="journal article" date="2019" name="Int. J. Syst. Evol. Microbiol.">
        <title>The Global Catalogue of Microorganisms (GCM) 10K type strain sequencing project: providing services to taxonomists for standard genome sequencing and annotation.</title>
        <authorList>
            <consortium name="The Broad Institute Genomics Platform"/>
            <consortium name="The Broad Institute Genome Sequencing Center for Infectious Disease"/>
            <person name="Wu L."/>
            <person name="Ma J."/>
        </authorList>
    </citation>
    <scope>NUCLEOTIDE SEQUENCE [LARGE SCALE GENOMIC DNA]</scope>
    <source>
        <strain evidence="18">ICMP 6774ER</strain>
    </source>
</reference>
<dbReference type="InterPro" id="IPR013656">
    <property type="entry name" value="PAS_4"/>
</dbReference>
<dbReference type="RefSeq" id="WP_379577541.1">
    <property type="nucleotide sequence ID" value="NZ_JBHUFV010000052.1"/>
</dbReference>
<dbReference type="SUPFAM" id="SSF55874">
    <property type="entry name" value="ATPase domain of HSP90 chaperone/DNA topoisomerase II/histidine kinase"/>
    <property type="match status" value="1"/>
</dbReference>
<comment type="catalytic activity">
    <reaction evidence="1">
        <text>ATP + protein L-histidine = ADP + protein N-phospho-L-histidine.</text>
        <dbReference type="EC" id="2.7.13.3"/>
    </reaction>
</comment>
<dbReference type="EMBL" id="JBHUFV010000052">
    <property type="protein sequence ID" value="MFD1936874.1"/>
    <property type="molecule type" value="Genomic_DNA"/>
</dbReference>
<evidence type="ECO:0000256" key="12">
    <source>
        <dbReference type="ARBA" id="ARBA00023012"/>
    </source>
</evidence>
<dbReference type="GO" id="GO:0005524">
    <property type="term" value="F:ATP binding"/>
    <property type="evidence" value="ECO:0007669"/>
    <property type="project" value="UniProtKB-KW"/>
</dbReference>
<dbReference type="Pfam" id="PF00512">
    <property type="entry name" value="HisKA"/>
    <property type="match status" value="1"/>
</dbReference>
<dbReference type="SUPFAM" id="SSF55785">
    <property type="entry name" value="PYP-like sensor domain (PAS domain)"/>
    <property type="match status" value="1"/>
</dbReference>
<sequence length="413" mass="46099">MGRWVDYEVVFKTCPAPLLILTPDFVMVAANDAYLKVAKRTLQDVLGRYLFTVFPPNPHMPNDPETQGVEVLRASLEHAMATGQPDCMPMQRYDVEVVGRPGMFEERYWNTVNTPILGVGGAVEWIMLSIEDVTDFVRAMRRTPRAAHGKLAQRQGVDVDLYSSARELHILSEQLKQAQSQHREITSTLQEAIRRQRQLVFDVSHDLRNPITGLLTELEVALSEPAIDLQQILRNLLRDAERLNEIVADVLDLARVDSVPPGTELVDMGRLVAEELQRRIPAAGIHTRLDQGVVVRASRIRLARLLGNLLANAERHTSTTIEIIVTTRPSEAVLEVIDDGPGIPRADRERVFERLYRLEDARSRDPGGSGLGLPIARGIAQAYGGRLYAADHPAGARLVLRLPLYRPVHQAAT</sequence>
<evidence type="ECO:0000256" key="1">
    <source>
        <dbReference type="ARBA" id="ARBA00000085"/>
    </source>
</evidence>
<keyword evidence="7" id="KW-0812">Transmembrane</keyword>
<dbReference type="InterPro" id="IPR035965">
    <property type="entry name" value="PAS-like_dom_sf"/>
</dbReference>
<dbReference type="InterPro" id="IPR003594">
    <property type="entry name" value="HATPase_dom"/>
</dbReference>
<keyword evidence="18" id="KW-1185">Reference proteome</keyword>
<evidence type="ECO:0000256" key="9">
    <source>
        <dbReference type="ARBA" id="ARBA00022777"/>
    </source>
</evidence>
<evidence type="ECO:0000256" key="10">
    <source>
        <dbReference type="ARBA" id="ARBA00022840"/>
    </source>
</evidence>
<gene>
    <name evidence="17" type="ORF">ACFSKW_35930</name>
</gene>
<dbReference type="Pfam" id="PF08448">
    <property type="entry name" value="PAS_4"/>
    <property type="match status" value="1"/>
</dbReference>
<dbReference type="SMART" id="SM00388">
    <property type="entry name" value="HisKA"/>
    <property type="match status" value="1"/>
</dbReference>
<organism evidence="17 18">
    <name type="scientific">Nonomuraea mangrovi</name>
    <dbReference type="NCBI Taxonomy" id="2316207"/>
    <lineage>
        <taxon>Bacteria</taxon>
        <taxon>Bacillati</taxon>
        <taxon>Actinomycetota</taxon>
        <taxon>Actinomycetes</taxon>
        <taxon>Streptosporangiales</taxon>
        <taxon>Streptosporangiaceae</taxon>
        <taxon>Nonomuraea</taxon>
    </lineage>
</organism>
<dbReference type="Gene3D" id="1.10.287.130">
    <property type="match status" value="1"/>
</dbReference>
<evidence type="ECO:0000256" key="11">
    <source>
        <dbReference type="ARBA" id="ARBA00022989"/>
    </source>
</evidence>
<evidence type="ECO:0000256" key="4">
    <source>
        <dbReference type="ARBA" id="ARBA00012438"/>
    </source>
</evidence>
<evidence type="ECO:0000256" key="3">
    <source>
        <dbReference type="ARBA" id="ARBA00004236"/>
    </source>
</evidence>
<evidence type="ECO:0000256" key="5">
    <source>
        <dbReference type="ARBA" id="ARBA00022553"/>
    </source>
</evidence>
<dbReference type="Proteomes" id="UP001597368">
    <property type="component" value="Unassembled WGS sequence"/>
</dbReference>
<accession>A0ABW4T6P3</accession>
<dbReference type="CDD" id="cd00082">
    <property type="entry name" value="HisKA"/>
    <property type="match status" value="1"/>
</dbReference>
<dbReference type="PRINTS" id="PR00344">
    <property type="entry name" value="BCTRLSENSOR"/>
</dbReference>
<protein>
    <recommendedName>
        <fullName evidence="14">Sensor-like histidine kinase SenX3</fullName>
        <ecNumber evidence="4">2.7.13.3</ecNumber>
    </recommendedName>
</protein>
<evidence type="ECO:0000256" key="6">
    <source>
        <dbReference type="ARBA" id="ARBA00022679"/>
    </source>
</evidence>
<proteinExistence type="predicted"/>
<keyword evidence="15" id="KW-0175">Coiled coil</keyword>
<feature type="coiled-coil region" evidence="15">
    <location>
        <begin position="226"/>
        <end position="253"/>
    </location>
</feature>
<dbReference type="CDD" id="cd00130">
    <property type="entry name" value="PAS"/>
    <property type="match status" value="1"/>
</dbReference>
<dbReference type="InterPro" id="IPR003661">
    <property type="entry name" value="HisK_dim/P_dom"/>
</dbReference>
<dbReference type="InterPro" id="IPR004358">
    <property type="entry name" value="Sig_transdc_His_kin-like_C"/>
</dbReference>
<comment type="caution">
    <text evidence="17">The sequence shown here is derived from an EMBL/GenBank/DDBJ whole genome shotgun (WGS) entry which is preliminary data.</text>
</comment>